<comment type="similarity">
    <text evidence="2">Belongs to the gastrin/cholecystokinin family.</text>
</comment>
<evidence type="ECO:0000256" key="3">
    <source>
        <dbReference type="ARBA" id="ARBA00022525"/>
    </source>
</evidence>
<keyword evidence="5" id="KW-0527">Neuropeptide</keyword>
<dbReference type="GO" id="GO:0007218">
    <property type="term" value="P:neuropeptide signaling pathway"/>
    <property type="evidence" value="ECO:0007669"/>
    <property type="project" value="UniProtKB-KW"/>
</dbReference>
<keyword evidence="3" id="KW-0964">Secreted</keyword>
<name>A0A7R8YUQ6_HERIL</name>
<dbReference type="OrthoDB" id="6360815at2759"/>
<accession>A0A7R8YUQ6</accession>
<keyword evidence="6" id="KW-0732">Signal</keyword>
<dbReference type="InterPro" id="IPR013152">
    <property type="entry name" value="Gastrin/cholecystokinin_CS"/>
</dbReference>
<evidence type="ECO:0000256" key="6">
    <source>
        <dbReference type="SAM" id="SignalP"/>
    </source>
</evidence>
<dbReference type="InParanoid" id="A0A7R8YUQ6"/>
<evidence type="ECO:0000256" key="1">
    <source>
        <dbReference type="ARBA" id="ARBA00004613"/>
    </source>
</evidence>
<dbReference type="Pfam" id="PF08257">
    <property type="entry name" value="Sulfakinin"/>
    <property type="match status" value="1"/>
</dbReference>
<evidence type="ECO:0000256" key="2">
    <source>
        <dbReference type="ARBA" id="ARBA00006273"/>
    </source>
</evidence>
<evidence type="ECO:0000256" key="4">
    <source>
        <dbReference type="ARBA" id="ARBA00022815"/>
    </source>
</evidence>
<proteinExistence type="inferred from homology"/>
<gene>
    <name evidence="7" type="ORF">HERILL_LOCUS8856</name>
</gene>
<dbReference type="PROSITE" id="PS00259">
    <property type="entry name" value="GASTRIN"/>
    <property type="match status" value="1"/>
</dbReference>
<dbReference type="EMBL" id="LR899011">
    <property type="protein sequence ID" value="CAD7086057.1"/>
    <property type="molecule type" value="Genomic_DNA"/>
</dbReference>
<sequence length="117" mass="13347">MNNLAISLTVLFCLICASLCVLVASEKSETNGKMFQQPHRANGAKRNVRFIYGFDPKAIQLARFRADPIFEEDDSFERLKGLERTAEYRLQDKRAGEDQFDDYGHMRFGRSFSGSSV</sequence>
<keyword evidence="4" id="KW-0027">Amidation</keyword>
<feature type="signal peptide" evidence="6">
    <location>
        <begin position="1"/>
        <end position="25"/>
    </location>
</feature>
<keyword evidence="8" id="KW-1185">Reference proteome</keyword>
<dbReference type="Proteomes" id="UP000594454">
    <property type="component" value="Chromosome 3"/>
</dbReference>
<dbReference type="InterPro" id="IPR013259">
    <property type="entry name" value="Sulfakinin"/>
</dbReference>
<evidence type="ECO:0000313" key="8">
    <source>
        <dbReference type="Proteomes" id="UP000594454"/>
    </source>
</evidence>
<evidence type="ECO:0000313" key="7">
    <source>
        <dbReference type="EMBL" id="CAD7086057.1"/>
    </source>
</evidence>
<comment type="subcellular location">
    <subcellularLocation>
        <location evidence="1">Secreted</location>
    </subcellularLocation>
</comment>
<feature type="chain" id="PRO_5031369979" evidence="6">
    <location>
        <begin position="26"/>
        <end position="117"/>
    </location>
</feature>
<reference evidence="7 8" key="1">
    <citation type="submission" date="2020-11" db="EMBL/GenBank/DDBJ databases">
        <authorList>
            <person name="Wallbank WR R."/>
            <person name="Pardo Diaz C."/>
            <person name="Kozak K."/>
            <person name="Martin S."/>
            <person name="Jiggins C."/>
            <person name="Moest M."/>
            <person name="Warren A I."/>
            <person name="Generalovic N T."/>
            <person name="Byers J.R.P. K."/>
            <person name="Montejo-Kovacevich G."/>
            <person name="Yen C E."/>
        </authorList>
    </citation>
    <scope>NUCLEOTIDE SEQUENCE [LARGE SCALE GENOMIC DNA]</scope>
</reference>
<organism evidence="7 8">
    <name type="scientific">Hermetia illucens</name>
    <name type="common">Black soldier fly</name>
    <dbReference type="NCBI Taxonomy" id="343691"/>
    <lineage>
        <taxon>Eukaryota</taxon>
        <taxon>Metazoa</taxon>
        <taxon>Ecdysozoa</taxon>
        <taxon>Arthropoda</taxon>
        <taxon>Hexapoda</taxon>
        <taxon>Insecta</taxon>
        <taxon>Pterygota</taxon>
        <taxon>Neoptera</taxon>
        <taxon>Endopterygota</taxon>
        <taxon>Diptera</taxon>
        <taxon>Brachycera</taxon>
        <taxon>Stratiomyomorpha</taxon>
        <taxon>Stratiomyidae</taxon>
        <taxon>Hermetiinae</taxon>
        <taxon>Hermetia</taxon>
    </lineage>
</organism>
<evidence type="ECO:0000256" key="5">
    <source>
        <dbReference type="ARBA" id="ARBA00023320"/>
    </source>
</evidence>
<dbReference type="AlphaFoldDB" id="A0A7R8YUQ6"/>
<protein>
    <submittedName>
        <fullName evidence="7">Uncharacterized protein</fullName>
    </submittedName>
</protein>
<dbReference type="GO" id="GO:0005576">
    <property type="term" value="C:extracellular region"/>
    <property type="evidence" value="ECO:0007669"/>
    <property type="project" value="UniProtKB-SubCell"/>
</dbReference>